<evidence type="ECO:0000313" key="1">
    <source>
        <dbReference type="EMBL" id="MBO8423773.1"/>
    </source>
</evidence>
<sequence length="1157" mass="125720">MPEESELRYRTDTDGKGVTVIGYSDNIGMELVIPDAYNGLPVTAIGENAFRDCRDVISITIPDSVDMIYSEAFAGCTQLNEITLSKNVEHFAQNAFLDCDKLETVYYSGSAEDWCGIYFQNANANPLNYADILYANGSKLTDLEISGGTRVIKDYAFAGYDGLRSLTIETDLDEIGERVFNGCTNIESVKISGYITESGFDIFGGCVNIKEIEMSVKAWNDLFSLRLEKLEKVVFTGGEAVSVGMFKMYPELEVVILCDSIKSIGVSAFEKCSSLKEVRFGNSLNYIGDSAFEGCENLGNIVIPDSVHTIGDRAFYGSGAPSIKIGNGVNTIGAYTFAANDRLALLEIPASVTQISDGAFNGCTQIVEIFNRSALDIVAGTGDNGKVALYAKHVYSEEGGSYFSFKDDYGFYYDGTDAYLINYCGDRTELVLPSGFTASDGTEINSYKIYNYAFRRSDELTYVSVPDCVTEIGVGAFSFCENLSVVRLGNGISAIKQKLFDGCQKLTVMVIPSSVTVIESDAFRNCDNLASVTIPDSVNVIESQAFSSCDKLPKTENGVQYVDKWAISCDDDITQLTLRNDTVGIAGGAFSSKVNLISVVIPDSVKYLGEYAIASCAGLTSVTVGSNVESIGTTAFYKCYKLVEVYNKSSLNIVKDTSNGYVGYYAENIYTEEGGSRITDTADGYRFYFDGSDGRLLGYFGEETELTLPSGFTAYDGTAVDTYGVYERAFSNKQTMASITIPANVTSFGTYAFYGCNNLAVIRYEGSVADWCRIYFEDYDANPISADCEFYISGELIADLVIPDDVTSIGMYAFYGYLRLSKLTLCAGLSIIGEKAFYNCRKITEIFNKSALEIVAGTKTHGYVAYYAKNVYTEDGNPTYTDTADGYRFQYYGTNGYLVTYYGSEGDITLPSYFIAPDGTQVNSYEINAYAFAYNELLTSVVIPDCVTGIGEGAFYHCKNLSSLTVGKGVADIGAQAFNGCGALTEIEYNAVDLEKYVMSNWPFFGAGIDGNGLTVTFGDSVESIPYGLMGRCLGLTTVIISDNVKSIGNYAFESCINLTVVTIGSGVTSIGRSAFEFCERLRSVVIPASVTSIGQHAFNACSLSEIIFEGTDGWQASTSSSFVDYTTLASADLANTSTAATYLNLTYCAYYWRKVK</sequence>
<reference evidence="1" key="1">
    <citation type="submission" date="2020-10" db="EMBL/GenBank/DDBJ databases">
        <authorList>
            <person name="Gilroy R."/>
        </authorList>
    </citation>
    <scope>NUCLEOTIDE SEQUENCE</scope>
    <source>
        <strain evidence="1">517</strain>
    </source>
</reference>
<protein>
    <submittedName>
        <fullName evidence="1">Leucine-rich repeat domain-containing protein</fullName>
    </submittedName>
</protein>
<dbReference type="InterPro" id="IPR053139">
    <property type="entry name" value="Surface_bspA-like"/>
</dbReference>
<dbReference type="Gene3D" id="3.80.10.10">
    <property type="entry name" value="Ribonuclease Inhibitor"/>
    <property type="match status" value="7"/>
</dbReference>
<dbReference type="InterPro" id="IPR026906">
    <property type="entry name" value="LRR_5"/>
</dbReference>
<accession>A0A940DHM9</accession>
<dbReference type="SUPFAM" id="SSF52058">
    <property type="entry name" value="L domain-like"/>
    <property type="match status" value="3"/>
</dbReference>
<dbReference type="Pfam" id="PF13306">
    <property type="entry name" value="LRR_5"/>
    <property type="match status" value="9"/>
</dbReference>
<dbReference type="Gene3D" id="3.40.50.12480">
    <property type="match status" value="1"/>
</dbReference>
<organism evidence="1 2">
    <name type="scientific">Candidatus Stercoripulliclostridium pullicola</name>
    <dbReference type="NCBI Taxonomy" id="2840953"/>
    <lineage>
        <taxon>Bacteria</taxon>
        <taxon>Bacillati</taxon>
        <taxon>Bacillota</taxon>
        <taxon>Clostridia</taxon>
        <taxon>Eubacteriales</taxon>
        <taxon>Candidatus Stercoripulliclostridium</taxon>
    </lineage>
</organism>
<dbReference type="PANTHER" id="PTHR45661:SF3">
    <property type="entry name" value="IG-LIKE DOMAIN-CONTAINING PROTEIN"/>
    <property type="match status" value="1"/>
</dbReference>
<gene>
    <name evidence="1" type="ORF">IAB16_01935</name>
</gene>
<dbReference type="Proteomes" id="UP000727857">
    <property type="component" value="Unassembled WGS sequence"/>
</dbReference>
<dbReference type="EMBL" id="JADINF010000048">
    <property type="protein sequence ID" value="MBO8423773.1"/>
    <property type="molecule type" value="Genomic_DNA"/>
</dbReference>
<name>A0A940DHM9_9FIRM</name>
<proteinExistence type="predicted"/>
<comment type="caution">
    <text evidence="1">The sequence shown here is derived from an EMBL/GenBank/DDBJ whole genome shotgun (WGS) entry which is preliminary data.</text>
</comment>
<dbReference type="PANTHER" id="PTHR45661">
    <property type="entry name" value="SURFACE ANTIGEN"/>
    <property type="match status" value="1"/>
</dbReference>
<dbReference type="InterPro" id="IPR032675">
    <property type="entry name" value="LRR_dom_sf"/>
</dbReference>
<evidence type="ECO:0000313" key="2">
    <source>
        <dbReference type="Proteomes" id="UP000727857"/>
    </source>
</evidence>
<reference evidence="1" key="2">
    <citation type="journal article" date="2021" name="PeerJ">
        <title>Extensive microbial diversity within the chicken gut microbiome revealed by metagenomics and culture.</title>
        <authorList>
            <person name="Gilroy R."/>
            <person name="Ravi A."/>
            <person name="Getino M."/>
            <person name="Pursley I."/>
            <person name="Horton D.L."/>
            <person name="Alikhan N.F."/>
            <person name="Baker D."/>
            <person name="Gharbi K."/>
            <person name="Hall N."/>
            <person name="Watson M."/>
            <person name="Adriaenssens E.M."/>
            <person name="Foster-Nyarko E."/>
            <person name="Jarju S."/>
            <person name="Secka A."/>
            <person name="Antonio M."/>
            <person name="Oren A."/>
            <person name="Chaudhuri R.R."/>
            <person name="La Ragione R."/>
            <person name="Hildebrand F."/>
            <person name="Pallen M.J."/>
        </authorList>
    </citation>
    <scope>NUCLEOTIDE SEQUENCE</scope>
    <source>
        <strain evidence="1">517</strain>
    </source>
</reference>
<dbReference type="AlphaFoldDB" id="A0A940DHM9"/>